<keyword evidence="1" id="KW-1133">Transmembrane helix</keyword>
<name>A0ABP4A4S2_9ACTN</name>
<evidence type="ECO:0000256" key="1">
    <source>
        <dbReference type="SAM" id="Phobius"/>
    </source>
</evidence>
<keyword evidence="1" id="KW-0812">Transmembrane</keyword>
<sequence>MAKIVDGLTDDALDAAGERVWKVVAPKLGVDPSIQRLTAEARDAGEATPGARADAVRALQAAAAADPHFAAELAAALPAAERSASTPSHSGVIATGNTVGRNLKIDNSSTFVNKVRQNPFYAILALAVLALVVWGLSSAFGGPAQADASTVVGNWTASDGTGNKSFSADGQCDGVFYDQGKPLDIGGPMSCALSEKPDSNGLYTLRVTQSMNKATYKLRFDSKDHATVFDSAGRKLYELERF</sequence>
<feature type="transmembrane region" description="Helical" evidence="1">
    <location>
        <begin position="120"/>
        <end position="140"/>
    </location>
</feature>
<keyword evidence="1" id="KW-0472">Membrane</keyword>
<accession>A0ABP4A4S2</accession>
<organism evidence="2 3">
    <name type="scientific">Kribbella koreensis</name>
    <dbReference type="NCBI Taxonomy" id="57909"/>
    <lineage>
        <taxon>Bacteria</taxon>
        <taxon>Bacillati</taxon>
        <taxon>Actinomycetota</taxon>
        <taxon>Actinomycetes</taxon>
        <taxon>Propionibacteriales</taxon>
        <taxon>Kribbellaceae</taxon>
        <taxon>Kribbella</taxon>
    </lineage>
</organism>
<protein>
    <submittedName>
        <fullName evidence="2">Uncharacterized protein</fullName>
    </submittedName>
</protein>
<dbReference type="Proteomes" id="UP001500542">
    <property type="component" value="Unassembled WGS sequence"/>
</dbReference>
<reference evidence="3" key="1">
    <citation type="journal article" date="2019" name="Int. J. Syst. Evol. Microbiol.">
        <title>The Global Catalogue of Microorganisms (GCM) 10K type strain sequencing project: providing services to taxonomists for standard genome sequencing and annotation.</title>
        <authorList>
            <consortium name="The Broad Institute Genomics Platform"/>
            <consortium name="The Broad Institute Genome Sequencing Center for Infectious Disease"/>
            <person name="Wu L."/>
            <person name="Ma J."/>
        </authorList>
    </citation>
    <scope>NUCLEOTIDE SEQUENCE [LARGE SCALE GENOMIC DNA]</scope>
    <source>
        <strain evidence="3">JCM 10977</strain>
    </source>
</reference>
<evidence type="ECO:0000313" key="2">
    <source>
        <dbReference type="EMBL" id="GAA0929735.1"/>
    </source>
</evidence>
<evidence type="ECO:0000313" key="3">
    <source>
        <dbReference type="Proteomes" id="UP001500542"/>
    </source>
</evidence>
<keyword evidence="3" id="KW-1185">Reference proteome</keyword>
<gene>
    <name evidence="2" type="ORF">GCM10009554_12310</name>
</gene>
<comment type="caution">
    <text evidence="2">The sequence shown here is derived from an EMBL/GenBank/DDBJ whole genome shotgun (WGS) entry which is preliminary data.</text>
</comment>
<dbReference type="EMBL" id="BAAAHK010000003">
    <property type="protein sequence ID" value="GAA0929735.1"/>
    <property type="molecule type" value="Genomic_DNA"/>
</dbReference>
<proteinExistence type="predicted"/>